<feature type="transmembrane region" description="Helical" evidence="1">
    <location>
        <begin position="477"/>
        <end position="502"/>
    </location>
</feature>
<keyword evidence="1" id="KW-0472">Membrane</keyword>
<proteinExistence type="predicted"/>
<evidence type="ECO:0000256" key="2">
    <source>
        <dbReference type="SAM" id="SignalP"/>
    </source>
</evidence>
<evidence type="ECO:0000313" key="3">
    <source>
        <dbReference type="EMBL" id="EDV20958.1"/>
    </source>
</evidence>
<feature type="transmembrane region" description="Helical" evidence="1">
    <location>
        <begin position="554"/>
        <end position="579"/>
    </location>
</feature>
<keyword evidence="1" id="KW-0812">Transmembrane</keyword>
<accession>B3S8I3</accession>
<keyword evidence="4" id="KW-1185">Reference proteome</keyword>
<name>B3S8I3_TRIAD</name>
<feature type="transmembrane region" description="Helical" evidence="1">
    <location>
        <begin position="522"/>
        <end position="547"/>
    </location>
</feature>
<dbReference type="InParanoid" id="B3S8I3"/>
<dbReference type="HOGENOM" id="CLU_017982_0_0_1"/>
<feature type="signal peptide" evidence="2">
    <location>
        <begin position="1"/>
        <end position="25"/>
    </location>
</feature>
<feature type="chain" id="PRO_5002798560" evidence="2">
    <location>
        <begin position="26"/>
        <end position="874"/>
    </location>
</feature>
<dbReference type="EMBL" id="DS985256">
    <property type="protein sequence ID" value="EDV20958.1"/>
    <property type="molecule type" value="Genomic_DNA"/>
</dbReference>
<organism evidence="3 4">
    <name type="scientific">Trichoplax adhaerens</name>
    <name type="common">Trichoplax reptans</name>
    <dbReference type="NCBI Taxonomy" id="10228"/>
    <lineage>
        <taxon>Eukaryota</taxon>
        <taxon>Metazoa</taxon>
        <taxon>Placozoa</taxon>
        <taxon>Uniplacotomia</taxon>
        <taxon>Trichoplacea</taxon>
        <taxon>Trichoplacidae</taxon>
        <taxon>Trichoplax</taxon>
    </lineage>
</organism>
<protein>
    <submittedName>
        <fullName evidence="3">Uncharacterized protein</fullName>
    </submittedName>
</protein>
<dbReference type="GeneID" id="6757748"/>
<dbReference type="AlphaFoldDB" id="B3S8I3"/>
<evidence type="ECO:0000313" key="4">
    <source>
        <dbReference type="Proteomes" id="UP000009022"/>
    </source>
</evidence>
<gene>
    <name evidence="3" type="ORF">TRIADDRAFT_60551</name>
</gene>
<dbReference type="CTD" id="6757748"/>
<reference evidence="3 4" key="1">
    <citation type="journal article" date="2008" name="Nature">
        <title>The Trichoplax genome and the nature of placozoans.</title>
        <authorList>
            <person name="Srivastava M."/>
            <person name="Begovic E."/>
            <person name="Chapman J."/>
            <person name="Putnam N.H."/>
            <person name="Hellsten U."/>
            <person name="Kawashima T."/>
            <person name="Kuo A."/>
            <person name="Mitros T."/>
            <person name="Salamov A."/>
            <person name="Carpenter M.L."/>
            <person name="Signorovitch A.Y."/>
            <person name="Moreno M.A."/>
            <person name="Kamm K."/>
            <person name="Grimwood J."/>
            <person name="Schmutz J."/>
            <person name="Shapiro H."/>
            <person name="Grigoriev I.V."/>
            <person name="Buss L.W."/>
            <person name="Schierwater B."/>
            <person name="Dellaporta S.L."/>
            <person name="Rokhsar D.S."/>
        </authorList>
    </citation>
    <scope>NUCLEOTIDE SEQUENCE [LARGE SCALE GENOMIC DNA]</scope>
    <source>
        <strain evidence="3 4">Grell-BS-1999</strain>
    </source>
</reference>
<feature type="transmembrane region" description="Helical" evidence="1">
    <location>
        <begin position="348"/>
        <end position="368"/>
    </location>
</feature>
<keyword evidence="1" id="KW-1133">Transmembrane helix</keyword>
<dbReference type="RefSeq" id="XP_002116602.1">
    <property type="nucleotide sequence ID" value="XM_002116566.1"/>
</dbReference>
<feature type="transmembrane region" description="Helical" evidence="1">
    <location>
        <begin position="393"/>
        <end position="413"/>
    </location>
</feature>
<dbReference type="Proteomes" id="UP000009022">
    <property type="component" value="Unassembled WGS sequence"/>
</dbReference>
<sequence length="874" mass="101376">MILGLFTNRSHYMAFIVCLIQVAYTNPSDQVIQQPFDTCNCSLTVKDNVSEYARFRELTRPKTIRVIFFNLTIDNKNLQTDHKNHDFYGWVREDAGIAMISLSTDYIATGLNLYAAFTHEQSFNLIESNQGCYARLTNDSQKMHIVFTTLLQFTNLNQGCYGQNCSTICWRRFNREDIFLNHNVSYSCCNRETINPKINVSTCLVPPKQLWYGPAVQIISIILSLLMAATLIDKLFNNFLQELGSYRYFRQESLLTSDQSQTHQLNQLLTNNSHQESIQNSSHQSLLRSSHQMSGAYLRCSICILPNSTNLLQMVKVRILDTLHFQNVNYLYFSDYATKYHWLEINHCIKLLSFIILSGGLGFLSIIVQRNSTLFIVMPRFYQLEKFHNIKELGLIIAVICVPYILILIVAYLKQVWSSDSKKLFNQSHANDQELLSRQTYLTPSNDRQSYHQIKIILVDMKRHLLSLQLFQFIKDLLTFIICLPFCMFGLIGLLRAFFFISELLTFKLKGNLLPKRANWPLAYRLMSVIMTIYSVFFVIFTASLLIGGLQLIIRIFITMTTFIFAFSTNFNVIIVIMIPYSHHIYLLLSAYSNRGPLICHRIIAVKSRIEENIQTILESKQGYLRVNFIIAENNSINNVEFDIPEMLNEEIIKKSIEDCIKRSLRDGYHHAINGTSSIIFHYSRNESDNNKVTVKLLQCGFGCVKCTFDNGYSTLTGIIEAHLQNRDSHYFRTKLTPTYYDIYENGTHQCTGIPAELYDYLKYYTSEISISPLQVAFNILIVTGLFFYYIITFFLVYEFRSISSLNSIIANTSIAYLATTLTLKYFKLFEIKNERIDKILILNITQYRRGYKIFFKRGVEFQPISQMISMAVR</sequence>
<dbReference type="PhylomeDB" id="B3S8I3"/>
<dbReference type="KEGG" id="tad:TRIADDRAFT_60551"/>
<keyword evidence="2" id="KW-0732">Signal</keyword>
<feature type="transmembrane region" description="Helical" evidence="1">
    <location>
        <begin position="809"/>
        <end position="827"/>
    </location>
</feature>
<feature type="transmembrane region" description="Helical" evidence="1">
    <location>
        <begin position="776"/>
        <end position="797"/>
    </location>
</feature>
<evidence type="ECO:0000256" key="1">
    <source>
        <dbReference type="SAM" id="Phobius"/>
    </source>
</evidence>